<dbReference type="EMBL" id="JRPQ01000109">
    <property type="protein sequence ID" value="KGI21895.1"/>
    <property type="molecule type" value="Genomic_DNA"/>
</dbReference>
<dbReference type="InterPro" id="IPR001173">
    <property type="entry name" value="Glyco_trans_2-like"/>
</dbReference>
<feature type="domain" description="Glycosyltransferase 2-like" evidence="2">
    <location>
        <begin position="7"/>
        <end position="142"/>
    </location>
</feature>
<dbReference type="PANTHER" id="PTHR43179:SF7">
    <property type="entry name" value="RHAMNOSYLTRANSFERASE WBBL"/>
    <property type="match status" value="1"/>
</dbReference>
<dbReference type="RefSeq" id="WP_036927796.1">
    <property type="nucleotide sequence ID" value="NZ_JRPQ01000109.1"/>
</dbReference>
<feature type="transmembrane region" description="Helical" evidence="1">
    <location>
        <begin position="257"/>
        <end position="281"/>
    </location>
</feature>
<name>A0A098YQ69_9BACT</name>
<keyword evidence="3" id="KW-0808">Transferase</keyword>
<accession>A0A098YQ69</accession>
<organism evidence="3 4">
    <name type="scientific">Hoylesella timonensis S9-PR14</name>
    <dbReference type="NCBI Taxonomy" id="1401062"/>
    <lineage>
        <taxon>Bacteria</taxon>
        <taxon>Pseudomonadati</taxon>
        <taxon>Bacteroidota</taxon>
        <taxon>Bacteroidia</taxon>
        <taxon>Bacteroidales</taxon>
        <taxon>Prevotellaceae</taxon>
        <taxon>Hoylesella</taxon>
    </lineage>
</organism>
<keyword evidence="1" id="KW-0812">Transmembrane</keyword>
<evidence type="ECO:0000259" key="2">
    <source>
        <dbReference type="Pfam" id="PF00535"/>
    </source>
</evidence>
<evidence type="ECO:0000313" key="3">
    <source>
        <dbReference type="EMBL" id="KGI21895.1"/>
    </source>
</evidence>
<gene>
    <name evidence="3" type="ORF">HMPREF9304_07550</name>
</gene>
<dbReference type="OrthoDB" id="9771846at2"/>
<dbReference type="SUPFAM" id="SSF53448">
    <property type="entry name" value="Nucleotide-diphospho-sugar transferases"/>
    <property type="match status" value="1"/>
</dbReference>
<proteinExistence type="predicted"/>
<dbReference type="InterPro" id="IPR029044">
    <property type="entry name" value="Nucleotide-diphossugar_trans"/>
</dbReference>
<protein>
    <submittedName>
        <fullName evidence="3">Glycosyl transferase family 2</fullName>
    </submittedName>
</protein>
<evidence type="ECO:0000256" key="1">
    <source>
        <dbReference type="SAM" id="Phobius"/>
    </source>
</evidence>
<dbReference type="Pfam" id="PF00535">
    <property type="entry name" value="Glycos_transf_2"/>
    <property type="match status" value="1"/>
</dbReference>
<evidence type="ECO:0000313" key="4">
    <source>
        <dbReference type="Proteomes" id="UP000029723"/>
    </source>
</evidence>
<keyword evidence="1" id="KW-0472">Membrane</keyword>
<keyword evidence="1" id="KW-1133">Transmembrane helix</keyword>
<dbReference type="GO" id="GO:0016740">
    <property type="term" value="F:transferase activity"/>
    <property type="evidence" value="ECO:0007669"/>
    <property type="project" value="UniProtKB-KW"/>
</dbReference>
<dbReference type="CDD" id="cd04186">
    <property type="entry name" value="GT_2_like_c"/>
    <property type="match status" value="1"/>
</dbReference>
<dbReference type="Proteomes" id="UP000029723">
    <property type="component" value="Unassembled WGS sequence"/>
</dbReference>
<dbReference type="PANTHER" id="PTHR43179">
    <property type="entry name" value="RHAMNOSYLTRANSFERASE WBBL"/>
    <property type="match status" value="1"/>
</dbReference>
<sequence>MHTLELSVIIVNYNVKYYVEQCLVSLQRALQDVEAEILVVDNASQDGSVAYLSDKFPHVTFISNNHNLGFARANNLAIRQSRGKYVLLLNPDTIVGEDTIRQLVDFMDEQSKLGAVGVRMISTQGSDAKESRRGIPTPLTAFYKMCGLCAKYPQHKQFARYYLGHLPWDKPAEIEIVSGAFFAVPRTSLEDIGLLDEDFFMYGEDIDLSYRLLKGGYHNWYLPLRILHYKGESTQKSSFKYVHVFYEAMLIFFQKHFGGMSLFLSLPIKLAIYFKAIIALIQMQIGKTRKSLGLFHPQRYTPPFYIFIGSSESMLKCQKIAERKGLKAKFIVATAAEYPEGHLAFELPQASEVCVVYDISAYTFNQIFHIFSKGSQSHVHLGTFNPMNEIVITPSEILK</sequence>
<comment type="caution">
    <text evidence="3">The sequence shown here is derived from an EMBL/GenBank/DDBJ whole genome shotgun (WGS) entry which is preliminary data.</text>
</comment>
<dbReference type="AlphaFoldDB" id="A0A098YQ69"/>
<dbReference type="Gene3D" id="3.90.550.10">
    <property type="entry name" value="Spore Coat Polysaccharide Biosynthesis Protein SpsA, Chain A"/>
    <property type="match status" value="1"/>
</dbReference>
<reference evidence="3 4" key="1">
    <citation type="submission" date="2014-07" db="EMBL/GenBank/DDBJ databases">
        <authorList>
            <person name="McCorrison J."/>
            <person name="Sanka R."/>
            <person name="Torralba M."/>
            <person name="Gillis M."/>
            <person name="Haft D.H."/>
            <person name="Methe B."/>
            <person name="Sutton G."/>
            <person name="Nelson K.E."/>
        </authorList>
    </citation>
    <scope>NUCLEOTIDE SEQUENCE [LARGE SCALE GENOMIC DNA]</scope>
    <source>
        <strain evidence="3 4">S9-PR14</strain>
    </source>
</reference>